<dbReference type="InterPro" id="IPR038726">
    <property type="entry name" value="PDDEXK_AddAB-type"/>
</dbReference>
<protein>
    <submittedName>
        <fullName evidence="2">Double-strand break repair protein AddB</fullName>
    </submittedName>
</protein>
<evidence type="ECO:0000313" key="3">
    <source>
        <dbReference type="Proteomes" id="UP000541426"/>
    </source>
</evidence>
<dbReference type="EMBL" id="JACIEJ010000001">
    <property type="protein sequence ID" value="MBB3983795.1"/>
    <property type="molecule type" value="Genomic_DNA"/>
</dbReference>
<dbReference type="InterPro" id="IPR014153">
    <property type="entry name" value="Ds_break_AddB"/>
</dbReference>
<reference evidence="2 3" key="1">
    <citation type="submission" date="2020-08" db="EMBL/GenBank/DDBJ databases">
        <title>Genomic Encyclopedia of Type Strains, Phase IV (KMG-IV): sequencing the most valuable type-strain genomes for metagenomic binning, comparative biology and taxonomic classification.</title>
        <authorList>
            <person name="Goeker M."/>
        </authorList>
    </citation>
    <scope>NUCLEOTIDE SEQUENCE [LARGE SCALE GENOMIC DNA]</scope>
    <source>
        <strain evidence="2 3">DSM 102235</strain>
    </source>
</reference>
<keyword evidence="3" id="KW-1185">Reference proteome</keyword>
<evidence type="ECO:0000259" key="1">
    <source>
        <dbReference type="Pfam" id="PF12705"/>
    </source>
</evidence>
<dbReference type="InterPro" id="IPR011604">
    <property type="entry name" value="PDDEXK-like_dom_sf"/>
</dbReference>
<accession>A0A7W6GQD4</accession>
<evidence type="ECO:0000313" key="2">
    <source>
        <dbReference type="EMBL" id="MBB3983795.1"/>
    </source>
</evidence>
<dbReference type="InterPro" id="IPR027417">
    <property type="entry name" value="P-loop_NTPase"/>
</dbReference>
<feature type="domain" description="PD-(D/E)XK endonuclease-like" evidence="1">
    <location>
        <begin position="708"/>
        <end position="926"/>
    </location>
</feature>
<gene>
    <name evidence="2" type="ORF">GGQ68_000106</name>
</gene>
<sequence length="978" mass="108512">MSETKIFSASGPRLYGLPSGVDFPAALIEGLRARLEGQPPEAIAQVELYVNTDRMRRRLRSLFDAGPASLLPKIRLVTDLADPLTRAQLPAPVPPLRRRLELTGLVSALLESAPELAPRAALFDLSDSLATLMEEMHGENVPPDAVAGLDVTDQSGHWDRALRFFNIVQQYFQDDSAPDAQAFTRRALALRLAQWELDPPQHPILIAGSTGSRGTTHAFMRAVSRLPQGAVILPGFDTDMPQNVWDMLNDPLTGEDHPQYRFAKLMRELDLNPSAVRDWAETQAPAPERNRVVSLALRPAPVTHQWLSEGPKLPDLPTAMEDVTLLEAPSLREEALAIALRLRQAAIDGTEAALITPDRMLTRQVTSALNHWGIVPDDSAGIPAQLTPPGRFLRLVADLFTRPLAADLMLSLLKHPLCHKGKDRGQHLLNTRDLELSIRRDGMPYPTPETLAEWGTKAERPAWAEWIAQLCTQHHPAPRPLSEWVETHLTLAEALVAGPDGTPAPLWDEVAGRRLRQITETLRAEAENGTAMSARDYADLFQALLSREEVRNPDTPHPRIRIWGTLEARVAGPELLILAGLNEGSWPESPAADPWLNRRMRAEAGLLLPERRIGLSAHDFQQAVAAPQVWLTRAMKSDDAETVPSRWINRLVNLMNGLPDRHGEEALTQMRDRAKPWLALARASEAPIHAEPAVRPSPAPPVDARPTQLSVTAIKRLVRDPYAIYANKVLNLKPLDPLMQAPDALMRGILTHKVIEDFIRETVSDPAQLTPERLREIAATELARIPFPTVRTLWQARVDRFSGWFVASEAERRQRAAPQEANFEITGQAELPMLGFTLTGTADRIDMDERGGAHVYDYKTGGAPTESQQKTFDKQLLLEAAMLLQGAFPNLKPRHIAAATYIQLKPGDPKEIPAPLDDCPPDQTWAEFTALIAAYMQADKGYTARRALMKDTDHADYDHLSRFGEWDVTAEAKLDPLT</sequence>
<dbReference type="Pfam" id="PF12705">
    <property type="entry name" value="PDDEXK_1"/>
    <property type="match status" value="1"/>
</dbReference>
<dbReference type="NCBIfam" id="TIGR02786">
    <property type="entry name" value="addB_alphas"/>
    <property type="match status" value="1"/>
</dbReference>
<dbReference type="SUPFAM" id="SSF52540">
    <property type="entry name" value="P-loop containing nucleoside triphosphate hydrolases"/>
    <property type="match status" value="1"/>
</dbReference>
<dbReference type="Gene3D" id="3.90.320.10">
    <property type="match status" value="1"/>
</dbReference>
<comment type="caution">
    <text evidence="2">The sequence shown here is derived from an EMBL/GenBank/DDBJ whole genome shotgun (WGS) entry which is preliminary data.</text>
</comment>
<dbReference type="RefSeq" id="WP_183962406.1">
    <property type="nucleotide sequence ID" value="NZ_BAABBZ010000012.1"/>
</dbReference>
<name>A0A7W6GQD4_9RHOB</name>
<dbReference type="Proteomes" id="UP000541426">
    <property type="component" value="Unassembled WGS sequence"/>
</dbReference>
<dbReference type="AlphaFoldDB" id="A0A7W6GQD4"/>
<proteinExistence type="predicted"/>
<organism evidence="2 3">
    <name type="scientific">Sagittula marina</name>
    <dbReference type="NCBI Taxonomy" id="943940"/>
    <lineage>
        <taxon>Bacteria</taxon>
        <taxon>Pseudomonadati</taxon>
        <taxon>Pseudomonadota</taxon>
        <taxon>Alphaproteobacteria</taxon>
        <taxon>Rhodobacterales</taxon>
        <taxon>Roseobacteraceae</taxon>
        <taxon>Sagittula</taxon>
    </lineage>
</organism>